<keyword evidence="2" id="KW-0238">DNA-binding</keyword>
<dbReference type="InterPro" id="IPR013955">
    <property type="entry name" value="Rep_factor-A_C"/>
</dbReference>
<evidence type="ECO:0000313" key="3">
    <source>
        <dbReference type="Proteomes" id="UP000283530"/>
    </source>
</evidence>
<evidence type="ECO:0000259" key="1">
    <source>
        <dbReference type="Pfam" id="PF08646"/>
    </source>
</evidence>
<reference evidence="2 3" key="1">
    <citation type="journal article" date="2019" name="Nat. Plants">
        <title>Stout camphor tree genome fills gaps in understanding of flowering plant genome evolution.</title>
        <authorList>
            <person name="Chaw S.M."/>
            <person name="Liu Y.C."/>
            <person name="Wu Y.W."/>
            <person name="Wang H.Y."/>
            <person name="Lin C.I."/>
            <person name="Wu C.S."/>
            <person name="Ke H.M."/>
            <person name="Chang L.Y."/>
            <person name="Hsu C.Y."/>
            <person name="Yang H.T."/>
            <person name="Sudianto E."/>
            <person name="Hsu M.H."/>
            <person name="Wu K.P."/>
            <person name="Wang L.N."/>
            <person name="Leebens-Mack J.H."/>
            <person name="Tsai I.J."/>
        </authorList>
    </citation>
    <scope>NUCLEOTIDE SEQUENCE [LARGE SCALE GENOMIC DNA]</scope>
    <source>
        <strain evidence="3">cv. Chaw 1501</strain>
        <tissue evidence="2">Young leaves</tissue>
    </source>
</reference>
<keyword evidence="3" id="KW-1185">Reference proteome</keyword>
<dbReference type="PANTHER" id="PTHR47165">
    <property type="entry name" value="OS03G0429900 PROTEIN"/>
    <property type="match status" value="1"/>
</dbReference>
<dbReference type="Pfam" id="PF08646">
    <property type="entry name" value="Rep_fac-A_C"/>
    <property type="match status" value="1"/>
</dbReference>
<dbReference type="PANTHER" id="PTHR47165:SF4">
    <property type="entry name" value="OS03G0429900 PROTEIN"/>
    <property type="match status" value="1"/>
</dbReference>
<feature type="domain" description="Replication factor A C-terminal" evidence="1">
    <location>
        <begin position="116"/>
        <end position="235"/>
    </location>
</feature>
<protein>
    <submittedName>
        <fullName evidence="2">Replication protein A DNA-binding subunit B-like protein</fullName>
    </submittedName>
</protein>
<dbReference type="AlphaFoldDB" id="A0A3S4NJR2"/>
<evidence type="ECO:0000313" key="2">
    <source>
        <dbReference type="EMBL" id="RWR78146.1"/>
    </source>
</evidence>
<comment type="caution">
    <text evidence="2">The sequence shown here is derived from an EMBL/GenBank/DDBJ whole genome shotgun (WGS) entry which is preliminary data.</text>
</comment>
<dbReference type="OrthoDB" id="1740937at2759"/>
<name>A0A3S4NJR2_9MAGN</name>
<dbReference type="SUPFAM" id="SSF50249">
    <property type="entry name" value="Nucleic acid-binding proteins"/>
    <property type="match status" value="1"/>
</dbReference>
<dbReference type="EMBL" id="QPKB01000002">
    <property type="protein sequence ID" value="RWR78146.1"/>
    <property type="molecule type" value="Genomic_DNA"/>
</dbReference>
<gene>
    <name evidence="2" type="ORF">CKAN_00665800</name>
</gene>
<dbReference type="GO" id="GO:0003677">
    <property type="term" value="F:DNA binding"/>
    <property type="evidence" value="ECO:0007669"/>
    <property type="project" value="UniProtKB-KW"/>
</dbReference>
<proteinExistence type="predicted"/>
<dbReference type="Proteomes" id="UP000283530">
    <property type="component" value="Unassembled WGS sequence"/>
</dbReference>
<dbReference type="Gene3D" id="2.40.50.140">
    <property type="entry name" value="Nucleic acid-binding proteins"/>
    <property type="match status" value="1"/>
</dbReference>
<accession>A0A3S4NJR2</accession>
<dbReference type="STRING" id="337451.A0A3S4NJR2"/>
<organism evidence="2 3">
    <name type="scientific">Cinnamomum micranthum f. kanehirae</name>
    <dbReference type="NCBI Taxonomy" id="337451"/>
    <lineage>
        <taxon>Eukaryota</taxon>
        <taxon>Viridiplantae</taxon>
        <taxon>Streptophyta</taxon>
        <taxon>Embryophyta</taxon>
        <taxon>Tracheophyta</taxon>
        <taxon>Spermatophyta</taxon>
        <taxon>Magnoliopsida</taxon>
        <taxon>Magnoliidae</taxon>
        <taxon>Laurales</taxon>
        <taxon>Lauraceae</taxon>
        <taxon>Cinnamomum</taxon>
    </lineage>
</organism>
<sequence>MIINNYTKVEVVEEASIISTQKKYNFTPLKSTSIDPNSTTTTGRRSFSTRSSSNILINPTIPEAEEMLSFSIQKKEVLDDIVSKKSYLQPPKPKDLETTSIQKIMDSGELGSIHWIKGSITSIPENQQFWYMACSHCKKKTQETYGSSFTCLNCNKLDIAVPRCVINVEITDSTTSIHATLFEDEAQKIFSCTGEHIMNTPMKENYDQLKIWMKNCQDKIFLFCIKVQEHQSGQRRAIIITSQKNE</sequence>
<dbReference type="InterPro" id="IPR012340">
    <property type="entry name" value="NA-bd_OB-fold"/>
</dbReference>